<comment type="caution">
    <text evidence="13">The sequence shown here is derived from an EMBL/GenBank/DDBJ whole genome shotgun (WGS) entry which is preliminary data.</text>
</comment>
<dbReference type="Pfam" id="PF10164">
    <property type="entry name" value="BRI3"/>
    <property type="match status" value="1"/>
</dbReference>
<dbReference type="GO" id="GO:0005765">
    <property type="term" value="C:lysosomal membrane"/>
    <property type="evidence" value="ECO:0007669"/>
    <property type="project" value="UniProtKB-SubCell"/>
</dbReference>
<dbReference type="AlphaFoldDB" id="A0A9D4S5U7"/>
<evidence type="ECO:0000256" key="1">
    <source>
        <dbReference type="ARBA" id="ARBA00004155"/>
    </source>
</evidence>
<reference evidence="13" key="1">
    <citation type="journal article" date="2019" name="bioRxiv">
        <title>The Genome of the Zebra Mussel, Dreissena polymorpha: A Resource for Invasive Species Research.</title>
        <authorList>
            <person name="McCartney M.A."/>
            <person name="Auch B."/>
            <person name="Kono T."/>
            <person name="Mallez S."/>
            <person name="Zhang Y."/>
            <person name="Obille A."/>
            <person name="Becker A."/>
            <person name="Abrahante J.E."/>
            <person name="Garbe J."/>
            <person name="Badalamenti J.P."/>
            <person name="Herman A."/>
            <person name="Mangelson H."/>
            <person name="Liachko I."/>
            <person name="Sullivan S."/>
            <person name="Sone E.D."/>
            <person name="Koren S."/>
            <person name="Silverstein K.A.T."/>
            <person name="Beckman K.B."/>
            <person name="Gohl D.M."/>
        </authorList>
    </citation>
    <scope>NUCLEOTIDE SEQUENCE</scope>
    <source>
        <strain evidence="13">Duluth1</strain>
        <tissue evidence="13">Whole animal</tissue>
    </source>
</reference>
<evidence type="ECO:0000256" key="4">
    <source>
        <dbReference type="ARBA" id="ARBA00022490"/>
    </source>
</evidence>
<evidence type="ECO:0000313" key="13">
    <source>
        <dbReference type="EMBL" id="KAH3890987.1"/>
    </source>
</evidence>
<keyword evidence="7 12" id="KW-0472">Membrane</keyword>
<reference evidence="13" key="2">
    <citation type="submission" date="2020-11" db="EMBL/GenBank/DDBJ databases">
        <authorList>
            <person name="McCartney M.A."/>
            <person name="Auch B."/>
            <person name="Kono T."/>
            <person name="Mallez S."/>
            <person name="Becker A."/>
            <person name="Gohl D.M."/>
            <person name="Silverstein K.A.T."/>
            <person name="Koren S."/>
            <person name="Bechman K.B."/>
            <person name="Herman A."/>
            <person name="Abrahante J.E."/>
            <person name="Garbe J."/>
        </authorList>
    </citation>
    <scope>NUCLEOTIDE SEQUENCE</scope>
    <source>
        <strain evidence="13">Duluth1</strain>
        <tissue evidence="13">Whole animal</tissue>
    </source>
</reference>
<evidence type="ECO:0000256" key="3">
    <source>
        <dbReference type="ARBA" id="ARBA00008090"/>
    </source>
</evidence>
<keyword evidence="5 12" id="KW-0812">Transmembrane</keyword>
<evidence type="ECO:0000256" key="9">
    <source>
        <dbReference type="ARBA" id="ARBA00035284"/>
    </source>
</evidence>
<dbReference type="InterPro" id="IPR019317">
    <property type="entry name" value="BRI3"/>
</dbReference>
<comment type="subcellular location">
    <subcellularLocation>
        <location evidence="2">Cytoplasm</location>
        <location evidence="2">Perinuclear region</location>
    </subcellularLocation>
    <subcellularLocation>
        <location evidence="1">Lysosome membrane</location>
        <topology evidence="1">Multi-pass membrane protein</topology>
    </subcellularLocation>
</comment>
<proteinExistence type="inferred from homology"/>
<evidence type="ECO:0000313" key="14">
    <source>
        <dbReference type="Proteomes" id="UP000828390"/>
    </source>
</evidence>
<dbReference type="Proteomes" id="UP000828390">
    <property type="component" value="Unassembled WGS sequence"/>
</dbReference>
<evidence type="ECO:0000256" key="8">
    <source>
        <dbReference type="ARBA" id="ARBA00023228"/>
    </source>
</evidence>
<keyword evidence="4" id="KW-0963">Cytoplasm</keyword>
<evidence type="ECO:0000256" key="6">
    <source>
        <dbReference type="ARBA" id="ARBA00022989"/>
    </source>
</evidence>
<dbReference type="PANTHER" id="PTHR13551">
    <property type="entry name" value="BRAIN PROTEIN I3"/>
    <property type="match status" value="1"/>
</dbReference>
<evidence type="ECO:0000256" key="7">
    <source>
        <dbReference type="ARBA" id="ARBA00023136"/>
    </source>
</evidence>
<organism evidence="13 14">
    <name type="scientific">Dreissena polymorpha</name>
    <name type="common">Zebra mussel</name>
    <name type="synonym">Mytilus polymorpha</name>
    <dbReference type="NCBI Taxonomy" id="45954"/>
    <lineage>
        <taxon>Eukaryota</taxon>
        <taxon>Metazoa</taxon>
        <taxon>Spiralia</taxon>
        <taxon>Lophotrochozoa</taxon>
        <taxon>Mollusca</taxon>
        <taxon>Bivalvia</taxon>
        <taxon>Autobranchia</taxon>
        <taxon>Heteroconchia</taxon>
        <taxon>Euheterodonta</taxon>
        <taxon>Imparidentia</taxon>
        <taxon>Neoheterodontei</taxon>
        <taxon>Myida</taxon>
        <taxon>Dreissenoidea</taxon>
        <taxon>Dreissenidae</taxon>
        <taxon>Dreissena</taxon>
    </lineage>
</organism>
<evidence type="ECO:0000256" key="12">
    <source>
        <dbReference type="SAM" id="Phobius"/>
    </source>
</evidence>
<comment type="subunit">
    <text evidence="11">Interacts with BRI3BP. Interacts with MGAT1 and IFITM3.</text>
</comment>
<dbReference type="GO" id="GO:0048471">
    <property type="term" value="C:perinuclear region of cytoplasm"/>
    <property type="evidence" value="ECO:0007669"/>
    <property type="project" value="UniProtKB-SubCell"/>
</dbReference>
<accession>A0A9D4S5U7</accession>
<comment type="similarity">
    <text evidence="3">Belongs to the BRI3 family.</text>
</comment>
<gene>
    <name evidence="13" type="ORF">DPMN_015078</name>
</gene>
<keyword evidence="8" id="KW-0458">Lysosome</keyword>
<keyword evidence="6 12" id="KW-1133">Transmembrane helix</keyword>
<evidence type="ECO:0000256" key="5">
    <source>
        <dbReference type="ARBA" id="ARBA00022692"/>
    </source>
</evidence>
<evidence type="ECO:0000256" key="2">
    <source>
        <dbReference type="ARBA" id="ARBA00004556"/>
    </source>
</evidence>
<keyword evidence="14" id="KW-1185">Reference proteome</keyword>
<evidence type="ECO:0000256" key="10">
    <source>
        <dbReference type="ARBA" id="ARBA00035449"/>
    </source>
</evidence>
<dbReference type="PANTHER" id="PTHR13551:SF1">
    <property type="entry name" value="MEMBRANE PROTEIN BRI3"/>
    <property type="match status" value="1"/>
</dbReference>
<evidence type="ECO:0000256" key="11">
    <source>
        <dbReference type="ARBA" id="ARBA00046593"/>
    </source>
</evidence>
<name>A0A9D4S5U7_DREPO</name>
<dbReference type="EMBL" id="JAIWYP010000001">
    <property type="protein sequence ID" value="KAH3890987.1"/>
    <property type="molecule type" value="Genomic_DNA"/>
</dbReference>
<sequence>MAQPPQAPPAYGAYPPYYSQPVYQQPPPGYNPAAMFTTQQSSQVVVVNNDNARHYPVGTCQRCGGHIGSYFTLMGIIMLIVFFPAGILCCLLMTEKRCDHCG</sequence>
<protein>
    <recommendedName>
        <fullName evidence="9">Membrane protein BRI3</fullName>
    </recommendedName>
    <alternativeName>
        <fullName evidence="10">Brain protein I3</fullName>
    </alternativeName>
</protein>
<feature type="transmembrane region" description="Helical" evidence="12">
    <location>
        <begin position="70"/>
        <end position="93"/>
    </location>
</feature>